<evidence type="ECO:0000313" key="3">
    <source>
        <dbReference type="EMBL" id="ACB73321.1"/>
    </source>
</evidence>
<keyword evidence="1" id="KW-0732">Signal</keyword>
<organism evidence="3 4">
    <name type="scientific">Opitutus terrae (strain DSM 11246 / JCM 15787 / PB90-1)</name>
    <dbReference type="NCBI Taxonomy" id="452637"/>
    <lineage>
        <taxon>Bacteria</taxon>
        <taxon>Pseudomonadati</taxon>
        <taxon>Verrucomicrobiota</taxon>
        <taxon>Opitutia</taxon>
        <taxon>Opitutales</taxon>
        <taxon>Opitutaceae</taxon>
        <taxon>Opitutus</taxon>
    </lineage>
</organism>
<gene>
    <name evidence="3" type="ordered locus">Oter_0029</name>
</gene>
<dbReference type="InterPro" id="IPR050789">
    <property type="entry name" value="Diverse_Enzym_Activities"/>
</dbReference>
<dbReference type="Proteomes" id="UP000007013">
    <property type="component" value="Chromosome"/>
</dbReference>
<dbReference type="SUPFAM" id="SSF56601">
    <property type="entry name" value="beta-lactamase/transpeptidase-like"/>
    <property type="match status" value="1"/>
</dbReference>
<dbReference type="PANTHER" id="PTHR43283">
    <property type="entry name" value="BETA-LACTAMASE-RELATED"/>
    <property type="match status" value="1"/>
</dbReference>
<dbReference type="EMBL" id="CP001032">
    <property type="protein sequence ID" value="ACB73321.1"/>
    <property type="molecule type" value="Genomic_DNA"/>
</dbReference>
<evidence type="ECO:0000256" key="1">
    <source>
        <dbReference type="SAM" id="SignalP"/>
    </source>
</evidence>
<dbReference type="Pfam" id="PF00144">
    <property type="entry name" value="Beta-lactamase"/>
    <property type="match status" value="1"/>
</dbReference>
<dbReference type="InterPro" id="IPR001466">
    <property type="entry name" value="Beta-lactam-related"/>
</dbReference>
<accession>B1ZWJ7</accession>
<feature type="signal peptide" evidence="1">
    <location>
        <begin position="1"/>
        <end position="22"/>
    </location>
</feature>
<dbReference type="Gene3D" id="3.40.710.10">
    <property type="entry name" value="DD-peptidase/beta-lactamase superfamily"/>
    <property type="match status" value="1"/>
</dbReference>
<name>B1ZWJ7_OPITP</name>
<dbReference type="STRING" id="452637.Oter_0029"/>
<dbReference type="eggNOG" id="COG1680">
    <property type="taxonomic scope" value="Bacteria"/>
</dbReference>
<dbReference type="AlphaFoldDB" id="B1ZWJ7"/>
<dbReference type="RefSeq" id="WP_012372859.1">
    <property type="nucleotide sequence ID" value="NC_010571.1"/>
</dbReference>
<sequence>MKLIRILISLFPVAALTGAALAATTSLPRSTPAAEGVSAAAVAKFVEEADAKVDTIHSFMLVRHGKVVAEGWWTPYAANEPHVLYSLSKSFTSTAVGLAVAEGKLSVTDPVLKFFPEDAPAAPSENLKAMRLRDLLTMSTGHHNEDISDFPFYAQENLVKRFLSLPVAHKPGTFFVYNTPATFMQSAIVQKVTGQSVLEYLKPRLFEPLGIENPVWEATAVGGISMGGFGLNLHTEDIAKFGQLYLQKGKWNGKQLIPEAWIAEATARQMSNGSNPDGDWDQGYGYQFWRCRHGFYRGDGAFGQFCIVMPQYDAVVAITSGTRDMGLVMNLVWDHIVPGLKDSALPADAAAEQSLKERLAHLSIATTKGAASSPLAASIAGRRFVFPANGAGIEAIQFEPAGADGTQPVTVWAGGEERQLVVAHGRWNKGVMGDGGNQPGSELVAASGAWTADDTYTTQIVRYRTPLITTYRCRFAGDQVFMDAENNVAFGERKLPQLVGTAEKR</sequence>
<evidence type="ECO:0000313" key="4">
    <source>
        <dbReference type="Proteomes" id="UP000007013"/>
    </source>
</evidence>
<reference evidence="3 4" key="1">
    <citation type="journal article" date="2011" name="J. Bacteriol.">
        <title>Genome sequence of the verrucomicrobium Opitutus terrae PB90-1, an abundant inhabitant of rice paddy soil ecosystems.</title>
        <authorList>
            <person name="van Passel M.W."/>
            <person name="Kant R."/>
            <person name="Palva A."/>
            <person name="Copeland A."/>
            <person name="Lucas S."/>
            <person name="Lapidus A."/>
            <person name="Glavina del Rio T."/>
            <person name="Pitluck S."/>
            <person name="Goltsman E."/>
            <person name="Clum A."/>
            <person name="Sun H."/>
            <person name="Schmutz J."/>
            <person name="Larimer F.W."/>
            <person name="Land M.L."/>
            <person name="Hauser L."/>
            <person name="Kyrpides N."/>
            <person name="Mikhailova N."/>
            <person name="Richardson P.P."/>
            <person name="Janssen P.H."/>
            <person name="de Vos W.M."/>
            <person name="Smidt H."/>
        </authorList>
    </citation>
    <scope>NUCLEOTIDE SEQUENCE [LARGE SCALE GENOMIC DNA]</scope>
    <source>
        <strain evidence="4">DSM 11246 / JCM 15787 / PB90-1</strain>
    </source>
</reference>
<dbReference type="InterPro" id="IPR012338">
    <property type="entry name" value="Beta-lactam/transpept-like"/>
</dbReference>
<feature type="chain" id="PRO_5002774525" evidence="1">
    <location>
        <begin position="23"/>
        <end position="505"/>
    </location>
</feature>
<protein>
    <submittedName>
        <fullName evidence="3">Beta-lactamase</fullName>
    </submittedName>
</protein>
<keyword evidence="4" id="KW-1185">Reference proteome</keyword>
<dbReference type="HOGENOM" id="CLU_030169_3_1_0"/>
<dbReference type="PANTHER" id="PTHR43283:SF7">
    <property type="entry name" value="BETA-LACTAMASE-RELATED DOMAIN-CONTAINING PROTEIN"/>
    <property type="match status" value="1"/>
</dbReference>
<evidence type="ECO:0000259" key="2">
    <source>
        <dbReference type="Pfam" id="PF00144"/>
    </source>
</evidence>
<dbReference type="OrthoDB" id="9773047at2"/>
<proteinExistence type="predicted"/>
<feature type="domain" description="Beta-lactamase-related" evidence="2">
    <location>
        <begin position="58"/>
        <end position="320"/>
    </location>
</feature>
<dbReference type="KEGG" id="ote:Oter_0029"/>